<feature type="domain" description="Cytochrome c" evidence="11">
    <location>
        <begin position="122"/>
        <end position="210"/>
    </location>
</feature>
<comment type="PTM">
    <text evidence="8">Binds 2 heme c groups covalently per subunit.</text>
</comment>
<dbReference type="PANTHER" id="PTHR33751:SF9">
    <property type="entry name" value="CYTOCHROME C4"/>
    <property type="match status" value="1"/>
</dbReference>
<name>A0A437JX60_9BURK</name>
<feature type="chain" id="PRO_5019537697" evidence="10">
    <location>
        <begin position="25"/>
        <end position="210"/>
    </location>
</feature>
<dbReference type="GO" id="GO:0020037">
    <property type="term" value="F:heme binding"/>
    <property type="evidence" value="ECO:0007669"/>
    <property type="project" value="InterPro"/>
</dbReference>
<dbReference type="Pfam" id="PF00034">
    <property type="entry name" value="Cytochrom_C"/>
    <property type="match status" value="2"/>
</dbReference>
<feature type="binding site" description="covalent" evidence="8">
    <location>
        <position position="146"/>
    </location>
    <ligand>
        <name>heme c</name>
        <dbReference type="ChEBI" id="CHEBI:61717"/>
        <label>2</label>
    </ligand>
</feature>
<evidence type="ECO:0000259" key="11">
    <source>
        <dbReference type="PROSITE" id="PS51007"/>
    </source>
</evidence>
<organism evidence="12 13">
    <name type="scientific">Rubrivivax albus</name>
    <dbReference type="NCBI Taxonomy" id="2499835"/>
    <lineage>
        <taxon>Bacteria</taxon>
        <taxon>Pseudomonadati</taxon>
        <taxon>Pseudomonadota</taxon>
        <taxon>Betaproteobacteria</taxon>
        <taxon>Burkholderiales</taxon>
        <taxon>Sphaerotilaceae</taxon>
        <taxon>Rubrivivax</taxon>
    </lineage>
</organism>
<dbReference type="InterPro" id="IPR050597">
    <property type="entry name" value="Cytochrome_c_Oxidase_Subunit"/>
</dbReference>
<feature type="binding site" description="covalent" evidence="8">
    <location>
        <position position="46"/>
    </location>
    <ligand>
        <name>heme c</name>
        <dbReference type="ChEBI" id="CHEBI:61717"/>
        <label>1</label>
    </ligand>
</feature>
<feature type="signal peptide" evidence="10">
    <location>
        <begin position="1"/>
        <end position="24"/>
    </location>
</feature>
<dbReference type="PROSITE" id="PS51007">
    <property type="entry name" value="CYTC"/>
    <property type="match status" value="2"/>
</dbReference>
<dbReference type="PIRSF" id="PIRSF000005">
    <property type="entry name" value="Cytochrome_c4"/>
    <property type="match status" value="1"/>
</dbReference>
<dbReference type="SUPFAM" id="SSF46626">
    <property type="entry name" value="Cytochrome c"/>
    <property type="match status" value="2"/>
</dbReference>
<evidence type="ECO:0000256" key="4">
    <source>
        <dbReference type="ARBA" id="ARBA00022723"/>
    </source>
</evidence>
<evidence type="ECO:0000256" key="2">
    <source>
        <dbReference type="ARBA" id="ARBA00022448"/>
    </source>
</evidence>
<gene>
    <name evidence="12" type="ORF">ENE75_06895</name>
</gene>
<evidence type="ECO:0000256" key="9">
    <source>
        <dbReference type="PIRSR" id="PIRSR000005-2"/>
    </source>
</evidence>
<dbReference type="GO" id="GO:0009055">
    <property type="term" value="F:electron transfer activity"/>
    <property type="evidence" value="ECO:0007669"/>
    <property type="project" value="InterPro"/>
</dbReference>
<dbReference type="InterPro" id="IPR009056">
    <property type="entry name" value="Cyt_c-like_dom"/>
</dbReference>
<dbReference type="EMBL" id="SACT01000002">
    <property type="protein sequence ID" value="RVT52178.1"/>
    <property type="molecule type" value="Genomic_DNA"/>
</dbReference>
<keyword evidence="7 9" id="KW-0408">Iron</keyword>
<evidence type="ECO:0000256" key="6">
    <source>
        <dbReference type="ARBA" id="ARBA00022982"/>
    </source>
</evidence>
<protein>
    <submittedName>
        <fullName evidence="12">Cytochrome c4</fullName>
    </submittedName>
</protein>
<keyword evidence="5" id="KW-0574">Periplasm</keyword>
<evidence type="ECO:0000256" key="3">
    <source>
        <dbReference type="ARBA" id="ARBA00022617"/>
    </source>
</evidence>
<comment type="subcellular location">
    <subcellularLocation>
        <location evidence="1">Periplasm</location>
    </subcellularLocation>
</comment>
<feature type="binding site" description="covalent" evidence="8">
    <location>
        <position position="49"/>
    </location>
    <ligand>
        <name>heme c</name>
        <dbReference type="ChEBI" id="CHEBI:61717"/>
        <label>1</label>
    </ligand>
</feature>
<keyword evidence="2" id="KW-0813">Transport</keyword>
<accession>A0A437JX60</accession>
<feature type="binding site" description="axial binding residue" evidence="9">
    <location>
        <position position="50"/>
    </location>
    <ligand>
        <name>heme c</name>
        <dbReference type="ChEBI" id="CHEBI:61717"/>
        <label>1</label>
    </ligand>
    <ligandPart>
        <name>Fe</name>
        <dbReference type="ChEBI" id="CHEBI:18248"/>
    </ligandPart>
</feature>
<keyword evidence="13" id="KW-1185">Reference proteome</keyword>
<dbReference type="InterPro" id="IPR036909">
    <property type="entry name" value="Cyt_c-like_dom_sf"/>
</dbReference>
<evidence type="ECO:0000256" key="1">
    <source>
        <dbReference type="ARBA" id="ARBA00004418"/>
    </source>
</evidence>
<dbReference type="PANTHER" id="PTHR33751">
    <property type="entry name" value="CBB3-TYPE CYTOCHROME C OXIDASE SUBUNIT FIXP"/>
    <property type="match status" value="1"/>
</dbReference>
<keyword evidence="4 9" id="KW-0479">Metal-binding</keyword>
<dbReference type="RefSeq" id="WP_128197176.1">
    <property type="nucleotide sequence ID" value="NZ_SACT01000002.1"/>
</dbReference>
<reference evidence="12 13" key="1">
    <citation type="submission" date="2019-01" db="EMBL/GenBank/DDBJ databases">
        <authorList>
            <person name="Chen W.-M."/>
        </authorList>
    </citation>
    <scope>NUCLEOTIDE SEQUENCE [LARGE SCALE GENOMIC DNA]</scope>
    <source>
        <strain evidence="12 13">ICH-3</strain>
    </source>
</reference>
<proteinExistence type="predicted"/>
<evidence type="ECO:0000313" key="13">
    <source>
        <dbReference type="Proteomes" id="UP000288178"/>
    </source>
</evidence>
<keyword evidence="6" id="KW-0249">Electron transport</keyword>
<keyword evidence="10" id="KW-0732">Signal</keyword>
<sequence>MTSTALRSAWSLAALALATLPALAAGAGAPAAKPDLAKGQAASAVCQACHTADGSRGASANPILAGQFPEYLAKQLHDFKSGKRQNAIMQGMAAALSEEDIVNIAAFYASKQAKPGAARNKDTVLLGERIWRGGIADRKIPACSGCHGPAGAGLPIQYPALAGQHAEYTEAQLLAFRSGARANNAQMTGVAAKMNDAEIKAVADYIAGLR</sequence>
<evidence type="ECO:0000313" key="12">
    <source>
        <dbReference type="EMBL" id="RVT52178.1"/>
    </source>
</evidence>
<feature type="domain" description="Cytochrome c" evidence="11">
    <location>
        <begin position="34"/>
        <end position="112"/>
    </location>
</feature>
<evidence type="ECO:0000256" key="5">
    <source>
        <dbReference type="ARBA" id="ARBA00022764"/>
    </source>
</evidence>
<feature type="binding site" description="axial binding residue" evidence="9">
    <location>
        <position position="89"/>
    </location>
    <ligand>
        <name>heme c</name>
        <dbReference type="ChEBI" id="CHEBI:61717"/>
        <label>1</label>
    </ligand>
    <ligandPart>
        <name>Fe</name>
        <dbReference type="ChEBI" id="CHEBI:18248"/>
    </ligandPart>
</feature>
<evidence type="ECO:0000256" key="10">
    <source>
        <dbReference type="SAM" id="SignalP"/>
    </source>
</evidence>
<dbReference type="AlphaFoldDB" id="A0A437JX60"/>
<evidence type="ECO:0000256" key="8">
    <source>
        <dbReference type="PIRSR" id="PIRSR000005-1"/>
    </source>
</evidence>
<feature type="binding site" description="axial binding residue" evidence="9">
    <location>
        <position position="147"/>
    </location>
    <ligand>
        <name>heme c</name>
        <dbReference type="ChEBI" id="CHEBI:61717"/>
        <label>2</label>
    </ligand>
    <ligandPart>
        <name>Fe</name>
        <dbReference type="ChEBI" id="CHEBI:18248"/>
    </ligandPart>
</feature>
<feature type="binding site" description="axial binding residue" evidence="9">
    <location>
        <position position="187"/>
    </location>
    <ligand>
        <name>heme c</name>
        <dbReference type="ChEBI" id="CHEBI:61717"/>
        <label>2</label>
    </ligand>
    <ligandPart>
        <name>Fe</name>
        <dbReference type="ChEBI" id="CHEBI:18248"/>
    </ligandPart>
</feature>
<dbReference type="GO" id="GO:0005506">
    <property type="term" value="F:iron ion binding"/>
    <property type="evidence" value="ECO:0007669"/>
    <property type="project" value="InterPro"/>
</dbReference>
<dbReference type="Gene3D" id="1.10.760.10">
    <property type="entry name" value="Cytochrome c-like domain"/>
    <property type="match status" value="2"/>
</dbReference>
<dbReference type="InterPro" id="IPR024167">
    <property type="entry name" value="Cytochrome_c4-like"/>
</dbReference>
<dbReference type="OrthoDB" id="9773456at2"/>
<dbReference type="Proteomes" id="UP000288178">
    <property type="component" value="Unassembled WGS sequence"/>
</dbReference>
<feature type="binding site" description="covalent" evidence="8">
    <location>
        <position position="143"/>
    </location>
    <ligand>
        <name>heme c</name>
        <dbReference type="ChEBI" id="CHEBI:61717"/>
        <label>2</label>
    </ligand>
</feature>
<evidence type="ECO:0000256" key="7">
    <source>
        <dbReference type="ARBA" id="ARBA00023004"/>
    </source>
</evidence>
<comment type="caution">
    <text evidence="12">The sequence shown here is derived from an EMBL/GenBank/DDBJ whole genome shotgun (WGS) entry which is preliminary data.</text>
</comment>
<keyword evidence="3 8" id="KW-0349">Heme</keyword>
<dbReference type="GO" id="GO:0042597">
    <property type="term" value="C:periplasmic space"/>
    <property type="evidence" value="ECO:0007669"/>
    <property type="project" value="UniProtKB-SubCell"/>
</dbReference>